<sequence length="50" mass="5823">DQVRSDRGSKFALETSGWGEFDILITVNFKDGHKEGLQYRLDLRKPWPES</sequence>
<proteinExistence type="predicted"/>
<accession>X0YCW6</accession>
<feature type="domain" description="YEATS" evidence="1">
    <location>
        <begin position="1"/>
        <end position="50"/>
    </location>
</feature>
<comment type="caution">
    <text evidence="2">The sequence shown here is derived from an EMBL/GenBank/DDBJ whole genome shotgun (WGS) entry which is preliminary data.</text>
</comment>
<evidence type="ECO:0000259" key="1">
    <source>
        <dbReference type="PROSITE" id="PS51037"/>
    </source>
</evidence>
<dbReference type="AlphaFoldDB" id="X0YCW6"/>
<dbReference type="EMBL" id="BARS01051556">
    <property type="protein sequence ID" value="GAG46533.1"/>
    <property type="molecule type" value="Genomic_DNA"/>
</dbReference>
<gene>
    <name evidence="2" type="ORF">S01H1_76771</name>
</gene>
<dbReference type="InterPro" id="IPR038704">
    <property type="entry name" value="YEAST_sf"/>
</dbReference>
<organism evidence="2">
    <name type="scientific">marine sediment metagenome</name>
    <dbReference type="NCBI Taxonomy" id="412755"/>
    <lineage>
        <taxon>unclassified sequences</taxon>
        <taxon>metagenomes</taxon>
        <taxon>ecological metagenomes</taxon>
    </lineage>
</organism>
<dbReference type="Gene3D" id="2.60.40.1970">
    <property type="entry name" value="YEATS domain"/>
    <property type="match status" value="1"/>
</dbReference>
<name>X0YCW6_9ZZZZ</name>
<dbReference type="InterPro" id="IPR055129">
    <property type="entry name" value="YEATS_dom"/>
</dbReference>
<evidence type="ECO:0000313" key="2">
    <source>
        <dbReference type="EMBL" id="GAG46533.1"/>
    </source>
</evidence>
<reference evidence="2" key="1">
    <citation type="journal article" date="2014" name="Front. Microbiol.">
        <title>High frequency of phylogenetically diverse reductive dehalogenase-homologous genes in deep subseafloor sedimentary metagenomes.</title>
        <authorList>
            <person name="Kawai M."/>
            <person name="Futagami T."/>
            <person name="Toyoda A."/>
            <person name="Takaki Y."/>
            <person name="Nishi S."/>
            <person name="Hori S."/>
            <person name="Arai W."/>
            <person name="Tsubouchi T."/>
            <person name="Morono Y."/>
            <person name="Uchiyama I."/>
            <person name="Ito T."/>
            <person name="Fujiyama A."/>
            <person name="Inagaki F."/>
            <person name="Takami H."/>
        </authorList>
    </citation>
    <scope>NUCLEOTIDE SEQUENCE</scope>
    <source>
        <strain evidence="2">Expedition CK06-06</strain>
    </source>
</reference>
<dbReference type="InterPro" id="IPR046888">
    <property type="entry name" value="pYEATS"/>
</dbReference>
<feature type="non-terminal residue" evidence="2">
    <location>
        <position position="1"/>
    </location>
</feature>
<protein>
    <recommendedName>
        <fullName evidence="1">YEATS domain-containing protein</fullName>
    </recommendedName>
</protein>
<dbReference type="PROSITE" id="PS51037">
    <property type="entry name" value="YEATS"/>
    <property type="match status" value="1"/>
</dbReference>
<dbReference type="Pfam" id="PF20305">
    <property type="entry name" value="pYEATS"/>
    <property type="match status" value="1"/>
</dbReference>